<accession>B3M324</accession>
<dbReference type="OMA" id="ICIGDDF"/>
<keyword evidence="2" id="KW-0689">Ribosomal protein</keyword>
<organism evidence="4 5">
    <name type="scientific">Drosophila ananassae</name>
    <name type="common">Fruit fly</name>
    <dbReference type="NCBI Taxonomy" id="7217"/>
    <lineage>
        <taxon>Eukaryota</taxon>
        <taxon>Metazoa</taxon>
        <taxon>Ecdysozoa</taxon>
        <taxon>Arthropoda</taxon>
        <taxon>Hexapoda</taxon>
        <taxon>Insecta</taxon>
        <taxon>Pterygota</taxon>
        <taxon>Neoptera</taxon>
        <taxon>Endopterygota</taxon>
        <taxon>Diptera</taxon>
        <taxon>Brachycera</taxon>
        <taxon>Muscomorpha</taxon>
        <taxon>Ephydroidea</taxon>
        <taxon>Drosophilidae</taxon>
        <taxon>Drosophila</taxon>
        <taxon>Sophophora</taxon>
    </lineage>
</organism>
<keyword evidence="3" id="KW-0687">Ribonucleoprotein</keyword>
<name>B3M324_DROAN</name>
<dbReference type="HOGENOM" id="CLU_108559_0_1_1"/>
<evidence type="ECO:0000256" key="3">
    <source>
        <dbReference type="ARBA" id="ARBA00023274"/>
    </source>
</evidence>
<dbReference type="InterPro" id="IPR001266">
    <property type="entry name" value="Ribosomal_eS19"/>
</dbReference>
<dbReference type="Pfam" id="PF01090">
    <property type="entry name" value="Ribosomal_S19e"/>
    <property type="match status" value="1"/>
</dbReference>
<dbReference type="Proteomes" id="UP000007801">
    <property type="component" value="Unassembled WGS sequence"/>
</dbReference>
<dbReference type="GO" id="GO:0003735">
    <property type="term" value="F:structural constituent of ribosome"/>
    <property type="evidence" value="ECO:0007669"/>
    <property type="project" value="InterPro"/>
</dbReference>
<dbReference type="GO" id="GO:0002181">
    <property type="term" value="P:cytoplasmic translation"/>
    <property type="evidence" value="ECO:0007669"/>
    <property type="project" value="UniProtKB-ARBA"/>
</dbReference>
<gene>
    <name evidence="4" type="primary">Dana\GF17022</name>
    <name evidence="4" type="synonym">dana_GLEANR_18290</name>
    <name evidence="4" type="ORF">GF17022</name>
</gene>
<dbReference type="AlphaFoldDB" id="B3M324"/>
<evidence type="ECO:0000256" key="2">
    <source>
        <dbReference type="ARBA" id="ARBA00022980"/>
    </source>
</evidence>
<dbReference type="GeneID" id="6499811"/>
<dbReference type="STRING" id="7217.B3M324"/>
<dbReference type="SUPFAM" id="SSF46785">
    <property type="entry name" value="Winged helix' DNA-binding domain"/>
    <property type="match status" value="1"/>
</dbReference>
<dbReference type="PANTHER" id="PTHR11710:SF0">
    <property type="entry name" value="40S RIBOSOMAL PROTEIN S19"/>
    <property type="match status" value="1"/>
</dbReference>
<evidence type="ECO:0008006" key="6">
    <source>
        <dbReference type="Google" id="ProtNLM"/>
    </source>
</evidence>
<dbReference type="eggNOG" id="KOG3411">
    <property type="taxonomic scope" value="Eukaryota"/>
</dbReference>
<keyword evidence="5" id="KW-1185">Reference proteome</keyword>
<evidence type="ECO:0000256" key="1">
    <source>
        <dbReference type="ARBA" id="ARBA00010014"/>
    </source>
</evidence>
<evidence type="ECO:0000313" key="4">
    <source>
        <dbReference type="EMBL" id="EDV42424.1"/>
    </source>
</evidence>
<dbReference type="OrthoDB" id="428974at2759"/>
<protein>
    <recommendedName>
        <fullName evidence="6">40S ribosomal protein S19b</fullName>
    </recommendedName>
</protein>
<comment type="similarity">
    <text evidence="1">Belongs to the eukaryotic ribosomal protein eS19 family.</text>
</comment>
<dbReference type="GO" id="GO:0022627">
    <property type="term" value="C:cytosolic small ribosomal subunit"/>
    <property type="evidence" value="ECO:0007669"/>
    <property type="project" value="TreeGrafter"/>
</dbReference>
<proteinExistence type="inferred from homology"/>
<dbReference type="PhylomeDB" id="B3M324"/>
<dbReference type="GO" id="GO:0003723">
    <property type="term" value="F:RNA binding"/>
    <property type="evidence" value="ECO:0007669"/>
    <property type="project" value="TreeGrafter"/>
</dbReference>
<dbReference type="CTD" id="42830"/>
<dbReference type="SMART" id="SM01413">
    <property type="entry name" value="Ribosomal_S19e"/>
    <property type="match status" value="1"/>
</dbReference>
<dbReference type="FunFam" id="1.10.10.10:FF:000118">
    <property type="entry name" value="40S ribosomal protein S19"/>
    <property type="match status" value="1"/>
</dbReference>
<evidence type="ECO:0000313" key="5">
    <source>
        <dbReference type="Proteomes" id="UP000007801"/>
    </source>
</evidence>
<dbReference type="KEGG" id="dan:6499811"/>
<dbReference type="PANTHER" id="PTHR11710">
    <property type="entry name" value="40S RIBOSOMAL PROTEIN S19"/>
    <property type="match status" value="1"/>
</dbReference>
<sequence>MPGVTVKDIDQHVITKTLAAYLKKSGKVVVPEQADYIKTAKFKETAPTEADWFYTRCASIMRHLYIRSPSGVAAFTKIYGGRKRNGVRPSDYCRSSDGCIRKAFQALEAARMVEKHPDGGRKLTPNGQRDMDRLANQIVAKQRQASYQQNTVILTS</sequence>
<dbReference type="Gene3D" id="1.10.10.10">
    <property type="entry name" value="Winged helix-like DNA-binding domain superfamily/Winged helix DNA-binding domain"/>
    <property type="match status" value="1"/>
</dbReference>
<dbReference type="EMBL" id="CH902617">
    <property type="protein sequence ID" value="EDV42424.1"/>
    <property type="molecule type" value="Genomic_DNA"/>
</dbReference>
<dbReference type="FunCoup" id="B3M324">
    <property type="interactions" value="1117"/>
</dbReference>
<dbReference type="InParanoid" id="B3M324"/>
<reference evidence="4 5" key="1">
    <citation type="journal article" date="2007" name="Nature">
        <title>Evolution of genes and genomes on the Drosophila phylogeny.</title>
        <authorList>
            <consortium name="Drosophila 12 Genomes Consortium"/>
            <person name="Clark A.G."/>
            <person name="Eisen M.B."/>
            <person name="Smith D.R."/>
            <person name="Bergman C.M."/>
            <person name="Oliver B."/>
            <person name="Markow T.A."/>
            <person name="Kaufman T.C."/>
            <person name="Kellis M."/>
            <person name="Gelbart W."/>
            <person name="Iyer V.N."/>
            <person name="Pollard D.A."/>
            <person name="Sackton T.B."/>
            <person name="Larracuente A.M."/>
            <person name="Singh N.D."/>
            <person name="Abad J.P."/>
            <person name="Abt D.N."/>
            <person name="Adryan B."/>
            <person name="Aguade M."/>
            <person name="Akashi H."/>
            <person name="Anderson W.W."/>
            <person name="Aquadro C.F."/>
            <person name="Ardell D.H."/>
            <person name="Arguello R."/>
            <person name="Artieri C.G."/>
            <person name="Barbash D.A."/>
            <person name="Barker D."/>
            <person name="Barsanti P."/>
            <person name="Batterham P."/>
            <person name="Batzoglou S."/>
            <person name="Begun D."/>
            <person name="Bhutkar A."/>
            <person name="Blanco E."/>
            <person name="Bosak S.A."/>
            <person name="Bradley R.K."/>
            <person name="Brand A.D."/>
            <person name="Brent M.R."/>
            <person name="Brooks A.N."/>
            <person name="Brown R.H."/>
            <person name="Butlin R.K."/>
            <person name="Caggese C."/>
            <person name="Calvi B.R."/>
            <person name="Bernardo de Carvalho A."/>
            <person name="Caspi A."/>
            <person name="Castrezana S."/>
            <person name="Celniker S.E."/>
            <person name="Chang J.L."/>
            <person name="Chapple C."/>
            <person name="Chatterji S."/>
            <person name="Chinwalla A."/>
            <person name="Civetta A."/>
            <person name="Clifton S.W."/>
            <person name="Comeron J.M."/>
            <person name="Costello J.C."/>
            <person name="Coyne J.A."/>
            <person name="Daub J."/>
            <person name="David R.G."/>
            <person name="Delcher A.L."/>
            <person name="Delehaunty K."/>
            <person name="Do C.B."/>
            <person name="Ebling H."/>
            <person name="Edwards K."/>
            <person name="Eickbush T."/>
            <person name="Evans J.D."/>
            <person name="Filipski A."/>
            <person name="Findeiss S."/>
            <person name="Freyhult E."/>
            <person name="Fulton L."/>
            <person name="Fulton R."/>
            <person name="Garcia A.C."/>
            <person name="Gardiner A."/>
            <person name="Garfield D.A."/>
            <person name="Garvin B.E."/>
            <person name="Gibson G."/>
            <person name="Gilbert D."/>
            <person name="Gnerre S."/>
            <person name="Godfrey J."/>
            <person name="Good R."/>
            <person name="Gotea V."/>
            <person name="Gravely B."/>
            <person name="Greenberg A.J."/>
            <person name="Griffiths-Jones S."/>
            <person name="Gross S."/>
            <person name="Guigo R."/>
            <person name="Gustafson E.A."/>
            <person name="Haerty W."/>
            <person name="Hahn M.W."/>
            <person name="Halligan D.L."/>
            <person name="Halpern A.L."/>
            <person name="Halter G.M."/>
            <person name="Han M.V."/>
            <person name="Heger A."/>
            <person name="Hillier L."/>
            <person name="Hinrichs A.S."/>
            <person name="Holmes I."/>
            <person name="Hoskins R.A."/>
            <person name="Hubisz M.J."/>
            <person name="Hultmark D."/>
            <person name="Huntley M.A."/>
            <person name="Jaffe D.B."/>
            <person name="Jagadeeshan S."/>
            <person name="Jeck W.R."/>
            <person name="Johnson J."/>
            <person name="Jones C.D."/>
            <person name="Jordan W.C."/>
            <person name="Karpen G.H."/>
            <person name="Kataoka E."/>
            <person name="Keightley P.D."/>
            <person name="Kheradpour P."/>
            <person name="Kirkness E.F."/>
            <person name="Koerich L.B."/>
            <person name="Kristiansen K."/>
            <person name="Kudrna D."/>
            <person name="Kulathinal R.J."/>
            <person name="Kumar S."/>
            <person name="Kwok R."/>
            <person name="Lander E."/>
            <person name="Langley C.H."/>
            <person name="Lapoint R."/>
            <person name="Lazzaro B.P."/>
            <person name="Lee S.J."/>
            <person name="Levesque L."/>
            <person name="Li R."/>
            <person name="Lin C.F."/>
            <person name="Lin M.F."/>
            <person name="Lindblad-Toh K."/>
            <person name="Llopart A."/>
            <person name="Long M."/>
            <person name="Low L."/>
            <person name="Lozovsky E."/>
            <person name="Lu J."/>
            <person name="Luo M."/>
            <person name="Machado C.A."/>
            <person name="Makalowski W."/>
            <person name="Marzo M."/>
            <person name="Matsuda M."/>
            <person name="Matzkin L."/>
            <person name="McAllister B."/>
            <person name="McBride C.S."/>
            <person name="McKernan B."/>
            <person name="McKernan K."/>
            <person name="Mendez-Lago M."/>
            <person name="Minx P."/>
            <person name="Mollenhauer M.U."/>
            <person name="Montooth K."/>
            <person name="Mount S.M."/>
            <person name="Mu X."/>
            <person name="Myers E."/>
            <person name="Negre B."/>
            <person name="Newfeld S."/>
            <person name="Nielsen R."/>
            <person name="Noor M.A."/>
            <person name="O'Grady P."/>
            <person name="Pachter L."/>
            <person name="Papaceit M."/>
            <person name="Parisi M.J."/>
            <person name="Parisi M."/>
            <person name="Parts L."/>
            <person name="Pedersen J.S."/>
            <person name="Pesole G."/>
            <person name="Phillippy A.M."/>
            <person name="Ponting C.P."/>
            <person name="Pop M."/>
            <person name="Porcelli D."/>
            <person name="Powell J.R."/>
            <person name="Prohaska S."/>
            <person name="Pruitt K."/>
            <person name="Puig M."/>
            <person name="Quesneville H."/>
            <person name="Ram K.R."/>
            <person name="Rand D."/>
            <person name="Rasmussen M.D."/>
            <person name="Reed L.K."/>
            <person name="Reenan R."/>
            <person name="Reily A."/>
            <person name="Remington K.A."/>
            <person name="Rieger T.T."/>
            <person name="Ritchie M.G."/>
            <person name="Robin C."/>
            <person name="Rogers Y.H."/>
            <person name="Rohde C."/>
            <person name="Rozas J."/>
            <person name="Rubenfield M.J."/>
            <person name="Ruiz A."/>
            <person name="Russo S."/>
            <person name="Salzberg S.L."/>
            <person name="Sanchez-Gracia A."/>
            <person name="Saranga D.J."/>
            <person name="Sato H."/>
            <person name="Schaeffer S.W."/>
            <person name="Schatz M.C."/>
            <person name="Schlenke T."/>
            <person name="Schwartz R."/>
            <person name="Segarra C."/>
            <person name="Singh R.S."/>
            <person name="Sirot L."/>
            <person name="Sirota M."/>
            <person name="Sisneros N.B."/>
            <person name="Smith C.D."/>
            <person name="Smith T.F."/>
            <person name="Spieth J."/>
            <person name="Stage D.E."/>
            <person name="Stark A."/>
            <person name="Stephan W."/>
            <person name="Strausberg R.L."/>
            <person name="Strempel S."/>
            <person name="Sturgill D."/>
            <person name="Sutton G."/>
            <person name="Sutton G.G."/>
            <person name="Tao W."/>
            <person name="Teichmann S."/>
            <person name="Tobari Y.N."/>
            <person name="Tomimura Y."/>
            <person name="Tsolas J.M."/>
            <person name="Valente V.L."/>
            <person name="Venter E."/>
            <person name="Venter J.C."/>
            <person name="Vicario S."/>
            <person name="Vieira F.G."/>
            <person name="Vilella A.J."/>
            <person name="Villasante A."/>
            <person name="Walenz B."/>
            <person name="Wang J."/>
            <person name="Wasserman M."/>
            <person name="Watts T."/>
            <person name="Wilson D."/>
            <person name="Wilson R.K."/>
            <person name="Wing R.A."/>
            <person name="Wolfner M.F."/>
            <person name="Wong A."/>
            <person name="Wong G.K."/>
            <person name="Wu C.I."/>
            <person name="Wu G."/>
            <person name="Yamamoto D."/>
            <person name="Yang H.P."/>
            <person name="Yang S.P."/>
            <person name="Yorke J.A."/>
            <person name="Yoshida K."/>
            <person name="Zdobnov E."/>
            <person name="Zhang P."/>
            <person name="Zhang Y."/>
            <person name="Zimin A.V."/>
            <person name="Baldwin J."/>
            <person name="Abdouelleil A."/>
            <person name="Abdulkadir J."/>
            <person name="Abebe A."/>
            <person name="Abera B."/>
            <person name="Abreu J."/>
            <person name="Acer S.C."/>
            <person name="Aftuck L."/>
            <person name="Alexander A."/>
            <person name="An P."/>
            <person name="Anderson E."/>
            <person name="Anderson S."/>
            <person name="Arachi H."/>
            <person name="Azer M."/>
            <person name="Bachantsang P."/>
            <person name="Barry A."/>
            <person name="Bayul T."/>
            <person name="Berlin A."/>
            <person name="Bessette D."/>
            <person name="Bloom T."/>
            <person name="Blye J."/>
            <person name="Boguslavskiy L."/>
            <person name="Bonnet C."/>
            <person name="Boukhgalter B."/>
            <person name="Bourzgui I."/>
            <person name="Brown A."/>
            <person name="Cahill P."/>
            <person name="Channer S."/>
            <person name="Cheshatsang Y."/>
            <person name="Chuda L."/>
            <person name="Citroen M."/>
            <person name="Collymore A."/>
            <person name="Cooke P."/>
            <person name="Costello M."/>
            <person name="D'Aco K."/>
            <person name="Daza R."/>
            <person name="De Haan G."/>
            <person name="DeGray S."/>
            <person name="DeMaso C."/>
            <person name="Dhargay N."/>
            <person name="Dooley K."/>
            <person name="Dooley E."/>
            <person name="Doricent M."/>
            <person name="Dorje P."/>
            <person name="Dorjee K."/>
            <person name="Dupes A."/>
            <person name="Elong R."/>
            <person name="Falk J."/>
            <person name="Farina A."/>
            <person name="Faro S."/>
            <person name="Ferguson D."/>
            <person name="Fisher S."/>
            <person name="Foley C.D."/>
            <person name="Franke A."/>
            <person name="Friedrich D."/>
            <person name="Gadbois L."/>
            <person name="Gearin G."/>
            <person name="Gearin C.R."/>
            <person name="Giannoukos G."/>
            <person name="Goode T."/>
            <person name="Graham J."/>
            <person name="Grandbois E."/>
            <person name="Grewal S."/>
            <person name="Gyaltsen K."/>
            <person name="Hafez N."/>
            <person name="Hagos B."/>
            <person name="Hall J."/>
            <person name="Henson C."/>
            <person name="Hollinger A."/>
            <person name="Honan T."/>
            <person name="Huard M.D."/>
            <person name="Hughes L."/>
            <person name="Hurhula B."/>
            <person name="Husby M.E."/>
            <person name="Kamat A."/>
            <person name="Kanga B."/>
            <person name="Kashin S."/>
            <person name="Khazanovich D."/>
            <person name="Kisner P."/>
            <person name="Lance K."/>
            <person name="Lara M."/>
            <person name="Lee W."/>
            <person name="Lennon N."/>
            <person name="Letendre F."/>
            <person name="LeVine R."/>
            <person name="Lipovsky A."/>
            <person name="Liu X."/>
            <person name="Liu J."/>
            <person name="Liu S."/>
            <person name="Lokyitsang T."/>
            <person name="Lokyitsang Y."/>
            <person name="Lubonja R."/>
            <person name="Lui A."/>
            <person name="MacDonald P."/>
            <person name="Magnisalis V."/>
            <person name="Maru K."/>
            <person name="Matthews C."/>
            <person name="McCusker W."/>
            <person name="McDonough S."/>
            <person name="Mehta T."/>
            <person name="Meldrim J."/>
            <person name="Meneus L."/>
            <person name="Mihai O."/>
            <person name="Mihalev A."/>
            <person name="Mihova T."/>
            <person name="Mittelman R."/>
            <person name="Mlenga V."/>
            <person name="Montmayeur A."/>
            <person name="Mulrain L."/>
            <person name="Navidi A."/>
            <person name="Naylor J."/>
            <person name="Negash T."/>
            <person name="Nguyen T."/>
            <person name="Nguyen N."/>
            <person name="Nicol R."/>
            <person name="Norbu C."/>
            <person name="Norbu N."/>
            <person name="Novod N."/>
            <person name="O'Neill B."/>
            <person name="Osman S."/>
            <person name="Markiewicz E."/>
            <person name="Oyono O.L."/>
            <person name="Patti C."/>
            <person name="Phunkhang P."/>
            <person name="Pierre F."/>
            <person name="Priest M."/>
            <person name="Raghuraman S."/>
            <person name="Rege F."/>
            <person name="Reyes R."/>
            <person name="Rise C."/>
            <person name="Rogov P."/>
            <person name="Ross K."/>
            <person name="Ryan E."/>
            <person name="Settipalli S."/>
            <person name="Shea T."/>
            <person name="Sherpa N."/>
            <person name="Shi L."/>
            <person name="Shih D."/>
            <person name="Sparrow T."/>
            <person name="Spaulding J."/>
            <person name="Stalker J."/>
            <person name="Stange-Thomann N."/>
            <person name="Stavropoulos S."/>
            <person name="Stone C."/>
            <person name="Strader C."/>
            <person name="Tesfaye S."/>
            <person name="Thomson T."/>
            <person name="Thoulutsang Y."/>
            <person name="Thoulutsang D."/>
            <person name="Topham K."/>
            <person name="Topping I."/>
            <person name="Tsamla T."/>
            <person name="Vassiliev H."/>
            <person name="Vo A."/>
            <person name="Wangchuk T."/>
            <person name="Wangdi T."/>
            <person name="Weiand M."/>
            <person name="Wilkinson J."/>
            <person name="Wilson A."/>
            <person name="Yadav S."/>
            <person name="Young G."/>
            <person name="Yu Q."/>
            <person name="Zembek L."/>
            <person name="Zhong D."/>
            <person name="Zimmer A."/>
            <person name="Zwirko Z."/>
            <person name="Jaffe D.B."/>
            <person name="Alvarez P."/>
            <person name="Brockman W."/>
            <person name="Butler J."/>
            <person name="Chin C."/>
            <person name="Gnerre S."/>
            <person name="Grabherr M."/>
            <person name="Kleber M."/>
            <person name="Mauceli E."/>
            <person name="MacCallum I."/>
        </authorList>
    </citation>
    <scope>NUCLEOTIDE SEQUENCE [LARGE SCALE GENOMIC DNA]</scope>
    <source>
        <strain evidence="5">Tucson 14024-0371.13</strain>
    </source>
</reference>
<dbReference type="InterPro" id="IPR036388">
    <property type="entry name" value="WH-like_DNA-bd_sf"/>
</dbReference>
<dbReference type="GO" id="GO:0000028">
    <property type="term" value="P:ribosomal small subunit assembly"/>
    <property type="evidence" value="ECO:0007669"/>
    <property type="project" value="TreeGrafter"/>
</dbReference>
<dbReference type="InterPro" id="IPR036390">
    <property type="entry name" value="WH_DNA-bd_sf"/>
</dbReference>